<reference evidence="3" key="1">
    <citation type="submission" date="2016-11" db="EMBL/GenBank/DDBJ databases">
        <authorList>
            <person name="Varghese N."/>
            <person name="Submissions S."/>
        </authorList>
    </citation>
    <scope>NUCLEOTIDE SEQUENCE [LARGE SCALE GENOMIC DNA]</scope>
    <source>
        <strain evidence="3">DSM 24724</strain>
    </source>
</reference>
<dbReference type="InterPro" id="IPR036890">
    <property type="entry name" value="HATPase_C_sf"/>
</dbReference>
<evidence type="ECO:0008006" key="4">
    <source>
        <dbReference type="Google" id="ProtNLM"/>
    </source>
</evidence>
<accession>A0A1M7MGQ3</accession>
<dbReference type="Gene3D" id="3.30.565.10">
    <property type="entry name" value="Histidine kinase-like ATPase, C-terminal domain"/>
    <property type="match status" value="1"/>
</dbReference>
<feature type="region of interest" description="Disordered" evidence="1">
    <location>
        <begin position="491"/>
        <end position="515"/>
    </location>
</feature>
<dbReference type="AlphaFoldDB" id="A0A1M7MGQ3"/>
<proteinExistence type="predicted"/>
<dbReference type="RefSeq" id="WP_073075543.1">
    <property type="nucleotide sequence ID" value="NZ_FRBT01000012.1"/>
</dbReference>
<dbReference type="Proteomes" id="UP000184028">
    <property type="component" value="Unassembled WGS sequence"/>
</dbReference>
<evidence type="ECO:0000313" key="3">
    <source>
        <dbReference type="Proteomes" id="UP000184028"/>
    </source>
</evidence>
<evidence type="ECO:0000313" key="2">
    <source>
        <dbReference type="EMBL" id="SHM89992.1"/>
    </source>
</evidence>
<organism evidence="2 3">
    <name type="scientific">Flavobacterium chilense</name>
    <dbReference type="NCBI Taxonomy" id="946677"/>
    <lineage>
        <taxon>Bacteria</taxon>
        <taxon>Pseudomonadati</taxon>
        <taxon>Bacteroidota</taxon>
        <taxon>Flavobacteriia</taxon>
        <taxon>Flavobacteriales</taxon>
        <taxon>Flavobacteriaceae</taxon>
        <taxon>Flavobacterium</taxon>
    </lineage>
</organism>
<evidence type="ECO:0000256" key="1">
    <source>
        <dbReference type="SAM" id="MobiDB-lite"/>
    </source>
</evidence>
<protein>
    <recommendedName>
        <fullName evidence="4">Histidine kinase-, DNA gyrase B-, and HSP90-like ATPase</fullName>
    </recommendedName>
</protein>
<name>A0A1M7MGQ3_9FLAO</name>
<sequence length="796" mass="91817">MLKALFESIYNCKTESDIENLISASSYLANADNWFPIGQNESNFSIIENQQSNPIAALVEKVTNSIDATLMKKCIELGLDPKSKEAPKSMDDAIDIFFPDNKNWDLNTFRRNQAEDIQIIANGPTKQSAVIIYDNGEGQHPEDFENTFLSLMKGNKNEIHFVQGKYNMGGSGAIVFCGTKGYQLIGSKRFDGSGNFGFTLVREHPLSKTELETKKNTWYEYLKIDSKIPGFDITELDLGLLNRKFKTGSIIKMYSYQMKGISGFAQDLNQSLNEFLFKPVLPVFTIDTKERYPNNKVLETTVYGLQRRLEEEKDYVEDWFSEEYEDALFGKMKVTCYVFKAKQEGKTVKETKADIQRRYFKNNMSVLFSMNGQVHGHYTSEFITRGLKYNLLKDYLLINVDCTKMKYEFRKDLFMASRDRLKNGAKAEELRDYLRKKLTKSKLDEINKRRKDSIGLESEDTSELIKSFAKNLSKDSELFKLIQNTLKLEEKAKEKPEKKEQKGNKPQEKQQKPFKPERFPSFFKLQHKANNPIPVPIGGEKTLRFETDVEDHYFDRTDEPGDLQVSVLKVKRTERKGGTQQGNEKEPGELLNIIKSSPDKGTIKITFNPDVDLRQGDEIEIEASLKGVGDDYFQEIVFLKIVDPEEKKEAAPKEEEDYSNIGLPELVKVSKEQWDGLESHGISMNYDTVMNPVASGDVLEKIYINIDSNVFLNYRKKLKNEEQIIVAQKRYIASVYFHSLFLYMITKKKNYRLSLVAENNDEEITIDDYIRDVFDSYYSDFLLNFGMEQLMGSLED</sequence>
<dbReference type="STRING" id="946677.SAMN05444484_11292"/>
<gene>
    <name evidence="2" type="ORF">SAMN05444484_11292</name>
</gene>
<dbReference type="EMBL" id="FRBT01000012">
    <property type="protein sequence ID" value="SHM89992.1"/>
    <property type="molecule type" value="Genomic_DNA"/>
</dbReference>
<keyword evidence="3" id="KW-1185">Reference proteome</keyword>